<dbReference type="PANTHER" id="PTHR11203:SF37">
    <property type="entry name" value="INTEGRATOR COMPLEX SUBUNIT 11"/>
    <property type="match status" value="1"/>
</dbReference>
<evidence type="ECO:0000259" key="2">
    <source>
        <dbReference type="SMART" id="SM00849"/>
    </source>
</evidence>
<accession>A0A1F6ECG5</accession>
<proteinExistence type="predicted"/>
<dbReference type="Pfam" id="PF10996">
    <property type="entry name" value="Beta-Casp"/>
    <property type="match status" value="1"/>
</dbReference>
<dbReference type="SUPFAM" id="SSF56281">
    <property type="entry name" value="Metallo-hydrolase/oxidoreductase"/>
    <property type="match status" value="1"/>
</dbReference>
<dbReference type="AlphaFoldDB" id="A0A1F6ECG5"/>
<dbReference type="STRING" id="1798508.A3A35_01330"/>
<dbReference type="InterPro" id="IPR036866">
    <property type="entry name" value="RibonucZ/Hydroxyglut_hydro"/>
</dbReference>
<dbReference type="Gene3D" id="3.40.50.10890">
    <property type="match status" value="1"/>
</dbReference>
<protein>
    <recommendedName>
        <fullName evidence="6">MBL fold hydrolase</fullName>
    </recommendedName>
</protein>
<organism evidence="4 5">
    <name type="scientific">Candidatus Kaiserbacteria bacterium RIFCSPLOWO2_01_FULL_51_21</name>
    <dbReference type="NCBI Taxonomy" id="1798508"/>
    <lineage>
        <taxon>Bacteria</taxon>
        <taxon>Candidatus Kaiseribacteriota</taxon>
    </lineage>
</organism>
<dbReference type="EMBL" id="MFLV01000023">
    <property type="protein sequence ID" value="OGG71373.1"/>
    <property type="molecule type" value="Genomic_DNA"/>
</dbReference>
<feature type="domain" description="Beta-Casp" evidence="3">
    <location>
        <begin position="244"/>
        <end position="369"/>
    </location>
</feature>
<sequence length="456" mass="49986">MSAKRVTLTFHGGAGGVTGSNFLLAADGTQILIDCGLFQGDASADERNRKPFPYDPKKIAALLVTHAHLDHIGRIPLLAHSGFSGTVYSTPATKDLAEVMFQDSLSLLKEEAKRRGSEPLYTEEDVSRTLALWKTVPYGQGTLLSGGFSFTFRDAGHILGSSMAEILYAGKKIVFSGDLGNSPSPLLSDTEEITDADYLVIESVYGDRNHEHRQERWGRLEDALEDAIRWGGTLLIPVFSIERTQTLLFEMNALIEDGKIPNVPVFIDSPLAYRITEVYRKRIAELNSGVQERMRAGDNIFEFPKLKFTHTPEESRAIEKIGGPKIIIAGSGMSHGGRILRHEARCLPDPKSTLLIIGYQVPGSLGRALQDGAKNAVVSGQKVSVRARVVTLSGYSAHKDSEGLFAFVEHTADTLKKVFVVMGEPKSSLFLVQRIRDYLGIDARAPQNGESVELEF</sequence>
<dbReference type="InterPro" id="IPR011108">
    <property type="entry name" value="RMMBL"/>
</dbReference>
<dbReference type="InterPro" id="IPR022712">
    <property type="entry name" value="Beta_Casp"/>
</dbReference>
<evidence type="ECO:0008006" key="6">
    <source>
        <dbReference type="Google" id="ProtNLM"/>
    </source>
</evidence>
<feature type="domain" description="Metallo-beta-lactamase" evidence="2">
    <location>
        <begin position="18"/>
        <end position="232"/>
    </location>
</feature>
<evidence type="ECO:0000313" key="5">
    <source>
        <dbReference type="Proteomes" id="UP000179115"/>
    </source>
</evidence>
<keyword evidence="1" id="KW-0378">Hydrolase</keyword>
<dbReference type="PANTHER" id="PTHR11203">
    <property type="entry name" value="CLEAVAGE AND POLYADENYLATION SPECIFICITY FACTOR FAMILY MEMBER"/>
    <property type="match status" value="1"/>
</dbReference>
<gene>
    <name evidence="4" type="ORF">A3A35_01330</name>
</gene>
<name>A0A1F6ECG5_9BACT</name>
<dbReference type="InterPro" id="IPR001279">
    <property type="entry name" value="Metallo-B-lactamas"/>
</dbReference>
<evidence type="ECO:0000256" key="1">
    <source>
        <dbReference type="ARBA" id="ARBA00022801"/>
    </source>
</evidence>
<comment type="caution">
    <text evidence="4">The sequence shown here is derived from an EMBL/GenBank/DDBJ whole genome shotgun (WGS) entry which is preliminary data.</text>
</comment>
<dbReference type="Gene3D" id="3.60.15.10">
    <property type="entry name" value="Ribonuclease Z/Hydroxyacylglutathione hydrolase-like"/>
    <property type="match status" value="1"/>
</dbReference>
<dbReference type="GO" id="GO:0004521">
    <property type="term" value="F:RNA endonuclease activity"/>
    <property type="evidence" value="ECO:0007669"/>
    <property type="project" value="TreeGrafter"/>
</dbReference>
<evidence type="ECO:0000259" key="3">
    <source>
        <dbReference type="SMART" id="SM01027"/>
    </source>
</evidence>
<dbReference type="GO" id="GO:0016787">
    <property type="term" value="F:hydrolase activity"/>
    <property type="evidence" value="ECO:0007669"/>
    <property type="project" value="UniProtKB-KW"/>
</dbReference>
<dbReference type="Pfam" id="PF07521">
    <property type="entry name" value="RMMBL"/>
    <property type="match status" value="1"/>
</dbReference>
<dbReference type="Pfam" id="PF00753">
    <property type="entry name" value="Lactamase_B"/>
    <property type="match status" value="1"/>
</dbReference>
<reference evidence="4 5" key="1">
    <citation type="journal article" date="2016" name="Nat. Commun.">
        <title>Thousands of microbial genomes shed light on interconnected biogeochemical processes in an aquifer system.</title>
        <authorList>
            <person name="Anantharaman K."/>
            <person name="Brown C.T."/>
            <person name="Hug L.A."/>
            <person name="Sharon I."/>
            <person name="Castelle C.J."/>
            <person name="Probst A.J."/>
            <person name="Thomas B.C."/>
            <person name="Singh A."/>
            <person name="Wilkins M.J."/>
            <person name="Karaoz U."/>
            <person name="Brodie E.L."/>
            <person name="Williams K.H."/>
            <person name="Hubbard S.S."/>
            <person name="Banfield J.F."/>
        </authorList>
    </citation>
    <scope>NUCLEOTIDE SEQUENCE [LARGE SCALE GENOMIC DNA]</scope>
</reference>
<dbReference type="SMART" id="SM00849">
    <property type="entry name" value="Lactamase_B"/>
    <property type="match status" value="1"/>
</dbReference>
<dbReference type="Proteomes" id="UP000179115">
    <property type="component" value="Unassembled WGS sequence"/>
</dbReference>
<evidence type="ECO:0000313" key="4">
    <source>
        <dbReference type="EMBL" id="OGG71373.1"/>
    </source>
</evidence>
<dbReference type="CDD" id="cd16295">
    <property type="entry name" value="TTHA0252-CPSF-like_MBL-fold"/>
    <property type="match status" value="1"/>
</dbReference>
<dbReference type="InterPro" id="IPR050698">
    <property type="entry name" value="MBL"/>
</dbReference>
<dbReference type="SMART" id="SM01027">
    <property type="entry name" value="Beta-Casp"/>
    <property type="match status" value="1"/>
</dbReference>